<dbReference type="Proteomes" id="UP000324800">
    <property type="component" value="Unassembled WGS sequence"/>
</dbReference>
<dbReference type="EMBL" id="SNRW01029151">
    <property type="protein sequence ID" value="KAA6358930.1"/>
    <property type="molecule type" value="Genomic_DNA"/>
</dbReference>
<comment type="caution">
    <text evidence="1">The sequence shown here is derived from an EMBL/GenBank/DDBJ whole genome shotgun (WGS) entry which is preliminary data.</text>
</comment>
<evidence type="ECO:0000313" key="1">
    <source>
        <dbReference type="EMBL" id="KAA6358930.1"/>
    </source>
</evidence>
<name>A0A5J4TM89_9EUKA</name>
<evidence type="ECO:0000313" key="2">
    <source>
        <dbReference type="Proteomes" id="UP000324800"/>
    </source>
</evidence>
<reference evidence="1 2" key="1">
    <citation type="submission" date="2019-03" db="EMBL/GenBank/DDBJ databases">
        <title>Single cell metagenomics reveals metabolic interactions within the superorganism composed of flagellate Streblomastix strix and complex community of Bacteroidetes bacteria on its surface.</title>
        <authorList>
            <person name="Treitli S.C."/>
            <person name="Kolisko M."/>
            <person name="Husnik F."/>
            <person name="Keeling P."/>
            <person name="Hampl V."/>
        </authorList>
    </citation>
    <scope>NUCLEOTIDE SEQUENCE [LARGE SCALE GENOMIC DNA]</scope>
    <source>
        <strain evidence="1">ST1C</strain>
    </source>
</reference>
<proteinExistence type="predicted"/>
<accession>A0A5J4TM89</accession>
<organism evidence="1 2">
    <name type="scientific">Streblomastix strix</name>
    <dbReference type="NCBI Taxonomy" id="222440"/>
    <lineage>
        <taxon>Eukaryota</taxon>
        <taxon>Metamonada</taxon>
        <taxon>Preaxostyla</taxon>
        <taxon>Oxymonadida</taxon>
        <taxon>Streblomastigidae</taxon>
        <taxon>Streblomastix</taxon>
    </lineage>
</organism>
<dbReference type="AlphaFoldDB" id="A0A5J4TM89"/>
<gene>
    <name evidence="1" type="ORF">EZS28_045542</name>
</gene>
<protein>
    <submittedName>
        <fullName evidence="1">Uncharacterized protein</fullName>
    </submittedName>
</protein>
<sequence length="80" mass="9261">MLPAHFSEQALNSPRPIQTIVEVKSPFEKEQQPTIQSQPRRRSSIFEETIYPDPTVCKWLLDIISEDEHIAKESAHFILS</sequence>